<protein>
    <submittedName>
        <fullName evidence="1">Uncharacterized protein</fullName>
    </submittedName>
</protein>
<evidence type="ECO:0000313" key="1">
    <source>
        <dbReference type="EMBL" id="GAI76868.1"/>
    </source>
</evidence>
<proteinExistence type="predicted"/>
<feature type="non-terminal residue" evidence="1">
    <location>
        <position position="101"/>
    </location>
</feature>
<accession>X1R8H9</accession>
<dbReference type="SUPFAM" id="SSF48695">
    <property type="entry name" value="Multiheme cytochromes"/>
    <property type="match status" value="1"/>
</dbReference>
<dbReference type="Gene3D" id="1.10.1130.10">
    <property type="entry name" value="Flavocytochrome C3, Chain A"/>
    <property type="match status" value="1"/>
</dbReference>
<name>X1R8H9_9ZZZZ</name>
<dbReference type="AlphaFoldDB" id="X1R8H9"/>
<comment type="caution">
    <text evidence="1">The sequence shown here is derived from an EMBL/GenBank/DDBJ whole genome shotgun (WGS) entry which is preliminary data.</text>
</comment>
<dbReference type="EMBL" id="BARW01006509">
    <property type="protein sequence ID" value="GAI76868.1"/>
    <property type="molecule type" value="Genomic_DNA"/>
</dbReference>
<organism evidence="1">
    <name type="scientific">marine sediment metagenome</name>
    <dbReference type="NCBI Taxonomy" id="412755"/>
    <lineage>
        <taxon>unclassified sequences</taxon>
        <taxon>metagenomes</taxon>
        <taxon>ecological metagenomes</taxon>
    </lineage>
</organism>
<gene>
    <name evidence="1" type="ORF">S12H4_13671</name>
</gene>
<reference evidence="1" key="1">
    <citation type="journal article" date="2014" name="Front. Microbiol.">
        <title>High frequency of phylogenetically diverse reductive dehalogenase-homologous genes in deep subseafloor sedimentary metagenomes.</title>
        <authorList>
            <person name="Kawai M."/>
            <person name="Futagami T."/>
            <person name="Toyoda A."/>
            <person name="Takaki Y."/>
            <person name="Nishi S."/>
            <person name="Hori S."/>
            <person name="Arai W."/>
            <person name="Tsubouchi T."/>
            <person name="Morono Y."/>
            <person name="Uchiyama I."/>
            <person name="Ito T."/>
            <person name="Fujiyama A."/>
            <person name="Inagaki F."/>
            <person name="Takami H."/>
        </authorList>
    </citation>
    <scope>NUCLEOTIDE SEQUENCE</scope>
    <source>
        <strain evidence="1">Expedition CK06-06</strain>
    </source>
</reference>
<dbReference type="InterPro" id="IPR036280">
    <property type="entry name" value="Multihaem_cyt_sf"/>
</dbReference>
<sequence>MAEVTHQCGSCHGDLSETYTETIHGKAYTLGYLKAAKCSDCHGAHDIRKIDDPDSHVGFKKVVQTCQKCHPDANRRFTGYLTHATHHDKQKYPILYFTFWS</sequence>